<organism evidence="1 2">
    <name type="scientific">Nitrosomonas aestuarii</name>
    <dbReference type="NCBI Taxonomy" id="52441"/>
    <lineage>
        <taxon>Bacteria</taxon>
        <taxon>Pseudomonadati</taxon>
        <taxon>Pseudomonadota</taxon>
        <taxon>Betaproteobacteria</taxon>
        <taxon>Nitrosomonadales</taxon>
        <taxon>Nitrosomonadaceae</taxon>
        <taxon>Nitrosomonas</taxon>
    </lineage>
</organism>
<keyword evidence="2" id="KW-1185">Reference proteome</keyword>
<dbReference type="OrthoDB" id="8527941at2"/>
<accession>A0A1I4DAP5</accession>
<dbReference type="RefSeq" id="WP_090700646.1">
    <property type="nucleotide sequence ID" value="NZ_FOSP01000020.1"/>
</dbReference>
<dbReference type="STRING" id="52441.SAMN05216302_102037"/>
<dbReference type="EMBL" id="FOSP01000020">
    <property type="protein sequence ID" value="SFK90698.1"/>
    <property type="molecule type" value="Genomic_DNA"/>
</dbReference>
<name>A0A1I4DAP5_9PROT</name>
<sequence>MAAWQIRPASPLILTMIKCQVFYLAAKLTQNLSLLKKNFLLMHLAAKMLLGAHRPECDKKPKLHALIILVCGFIQLNLPSIVQAEALPEYRVKAAFLYNFANYTQWPDDIGNNFNICIYGEHSFGDELQQMQEKKINQRDILINYTTQIESLAICQIVFISHSSTFAIKAILDHLKNKPVLKVTDNLNKIHDGTTINLVVTGGKIKFDVDLAAAQSSGLNLSSQLLRFAREVYK</sequence>
<reference evidence="2" key="1">
    <citation type="submission" date="2016-10" db="EMBL/GenBank/DDBJ databases">
        <authorList>
            <person name="Varghese N."/>
            <person name="Submissions S."/>
        </authorList>
    </citation>
    <scope>NUCLEOTIDE SEQUENCE [LARGE SCALE GENOMIC DNA]</scope>
    <source>
        <strain evidence="2">Nm69</strain>
    </source>
</reference>
<evidence type="ECO:0000313" key="2">
    <source>
        <dbReference type="Proteomes" id="UP000199533"/>
    </source>
</evidence>
<gene>
    <name evidence="1" type="ORF">SAMN05216302_102037</name>
</gene>
<dbReference type="Proteomes" id="UP000199533">
    <property type="component" value="Unassembled WGS sequence"/>
</dbReference>
<protein>
    <recommendedName>
        <fullName evidence="3">YfiR family protein</fullName>
    </recommendedName>
</protein>
<dbReference type="AlphaFoldDB" id="A0A1I4DAP5"/>
<dbReference type="InterPro" id="IPR025293">
    <property type="entry name" value="YfiR/HmsC-like"/>
</dbReference>
<evidence type="ECO:0000313" key="1">
    <source>
        <dbReference type="EMBL" id="SFK90698.1"/>
    </source>
</evidence>
<proteinExistence type="predicted"/>
<dbReference type="Pfam" id="PF13689">
    <property type="entry name" value="DUF4154"/>
    <property type="match status" value="1"/>
</dbReference>
<evidence type="ECO:0008006" key="3">
    <source>
        <dbReference type="Google" id="ProtNLM"/>
    </source>
</evidence>